<feature type="region of interest" description="Disordered" evidence="1">
    <location>
        <begin position="68"/>
        <end position="101"/>
    </location>
</feature>
<sequence length="370" mass="40180">MLPPVDESVLQNNPEFAALYSKLTNDILNSDGSTKKDPAAEERRSVTEELNEYRLKAARRHLLCDAISTANPQSLQPKHAPAPSLTRRPRPQQQATSQPAELPEPLLDLLLLLPPLLTNSPTDLSPESVALLLSNPPLSDFPTHLPQLATLVSNTLHSSAVHLARIANPSTNPSYVHRAIPSLSTHAASITTAIANLNSELTRSRLTGASELTTLLQTQTAVLSQLLRALEAKHGPVARSLEFRATEAALTAQRQQAEAELALWLARRETYTPEAAQALRNYANHLRDAKGRLNEAVNALRVELEAYGVTITDSDEVAGGAEGKRGRRGGGGGAGGKDKEKVMREMARVYRDMGRQVEEVRGDLERLGRA</sequence>
<comment type="caution">
    <text evidence="2">The sequence shown here is derived from an EMBL/GenBank/DDBJ whole genome shotgun (WGS) entry which is preliminary data.</text>
</comment>
<dbReference type="EMBL" id="MU860163">
    <property type="protein sequence ID" value="KAK4236956.1"/>
    <property type="molecule type" value="Genomic_DNA"/>
</dbReference>
<reference evidence="2" key="1">
    <citation type="journal article" date="2023" name="Mol. Phylogenet. Evol.">
        <title>Genome-scale phylogeny and comparative genomics of the fungal order Sordariales.</title>
        <authorList>
            <person name="Hensen N."/>
            <person name="Bonometti L."/>
            <person name="Westerberg I."/>
            <person name="Brannstrom I.O."/>
            <person name="Guillou S."/>
            <person name="Cros-Aarteil S."/>
            <person name="Calhoun S."/>
            <person name="Haridas S."/>
            <person name="Kuo A."/>
            <person name="Mondo S."/>
            <person name="Pangilinan J."/>
            <person name="Riley R."/>
            <person name="LaButti K."/>
            <person name="Andreopoulos B."/>
            <person name="Lipzen A."/>
            <person name="Chen C."/>
            <person name="Yan M."/>
            <person name="Daum C."/>
            <person name="Ng V."/>
            <person name="Clum A."/>
            <person name="Steindorff A."/>
            <person name="Ohm R.A."/>
            <person name="Martin F."/>
            <person name="Silar P."/>
            <person name="Natvig D.O."/>
            <person name="Lalanne C."/>
            <person name="Gautier V."/>
            <person name="Ament-Velasquez S.L."/>
            <person name="Kruys A."/>
            <person name="Hutchinson M.I."/>
            <person name="Powell A.J."/>
            <person name="Barry K."/>
            <person name="Miller A.N."/>
            <person name="Grigoriev I.V."/>
            <person name="Debuchy R."/>
            <person name="Gladieux P."/>
            <person name="Hiltunen Thoren M."/>
            <person name="Johannesson H."/>
        </authorList>
    </citation>
    <scope>NUCLEOTIDE SEQUENCE</scope>
    <source>
        <strain evidence="2">CBS 532.94</strain>
    </source>
</reference>
<dbReference type="AlphaFoldDB" id="A0AAN7H682"/>
<evidence type="ECO:0000256" key="1">
    <source>
        <dbReference type="SAM" id="MobiDB-lite"/>
    </source>
</evidence>
<name>A0AAN7H682_9PEZI</name>
<evidence type="ECO:0000313" key="3">
    <source>
        <dbReference type="Proteomes" id="UP001303760"/>
    </source>
</evidence>
<keyword evidence="3" id="KW-1185">Reference proteome</keyword>
<evidence type="ECO:0000313" key="2">
    <source>
        <dbReference type="EMBL" id="KAK4236956.1"/>
    </source>
</evidence>
<dbReference type="Proteomes" id="UP001303760">
    <property type="component" value="Unassembled WGS sequence"/>
</dbReference>
<gene>
    <name evidence="2" type="ORF">C8A03DRAFT_16441</name>
</gene>
<accession>A0AAN7H682</accession>
<feature type="region of interest" description="Disordered" evidence="1">
    <location>
        <begin position="316"/>
        <end position="342"/>
    </location>
</feature>
<organism evidence="2 3">
    <name type="scientific">Achaetomium macrosporum</name>
    <dbReference type="NCBI Taxonomy" id="79813"/>
    <lineage>
        <taxon>Eukaryota</taxon>
        <taxon>Fungi</taxon>
        <taxon>Dikarya</taxon>
        <taxon>Ascomycota</taxon>
        <taxon>Pezizomycotina</taxon>
        <taxon>Sordariomycetes</taxon>
        <taxon>Sordariomycetidae</taxon>
        <taxon>Sordariales</taxon>
        <taxon>Chaetomiaceae</taxon>
        <taxon>Achaetomium</taxon>
    </lineage>
</organism>
<proteinExistence type="predicted"/>
<reference evidence="2" key="2">
    <citation type="submission" date="2023-05" db="EMBL/GenBank/DDBJ databases">
        <authorList>
            <consortium name="Lawrence Berkeley National Laboratory"/>
            <person name="Steindorff A."/>
            <person name="Hensen N."/>
            <person name="Bonometti L."/>
            <person name="Westerberg I."/>
            <person name="Brannstrom I.O."/>
            <person name="Guillou S."/>
            <person name="Cros-Aarteil S."/>
            <person name="Calhoun S."/>
            <person name="Haridas S."/>
            <person name="Kuo A."/>
            <person name="Mondo S."/>
            <person name="Pangilinan J."/>
            <person name="Riley R."/>
            <person name="Labutti K."/>
            <person name="Andreopoulos B."/>
            <person name="Lipzen A."/>
            <person name="Chen C."/>
            <person name="Yanf M."/>
            <person name="Daum C."/>
            <person name="Ng V."/>
            <person name="Clum A."/>
            <person name="Ohm R."/>
            <person name="Martin F."/>
            <person name="Silar P."/>
            <person name="Natvig D."/>
            <person name="Lalanne C."/>
            <person name="Gautier V."/>
            <person name="Ament-Velasquez S.L."/>
            <person name="Kruys A."/>
            <person name="Hutchinson M.I."/>
            <person name="Powell A.J."/>
            <person name="Barry K."/>
            <person name="Miller A.N."/>
            <person name="Grigoriev I.V."/>
            <person name="Debuchy R."/>
            <person name="Gladieux P."/>
            <person name="Thoren M.H."/>
            <person name="Johannesson H."/>
        </authorList>
    </citation>
    <scope>NUCLEOTIDE SEQUENCE</scope>
    <source>
        <strain evidence="2">CBS 532.94</strain>
    </source>
</reference>
<protein>
    <submittedName>
        <fullName evidence="2">Uncharacterized protein</fullName>
    </submittedName>
</protein>